<organism evidence="2 3">
    <name type="scientific">Yanshouia hominis</name>
    <dbReference type="NCBI Taxonomy" id="2763673"/>
    <lineage>
        <taxon>Bacteria</taxon>
        <taxon>Bacillati</taxon>
        <taxon>Bacillota</taxon>
        <taxon>Clostridia</taxon>
        <taxon>Eubacteriales</taxon>
        <taxon>Oscillospiraceae</taxon>
        <taxon>Yanshouia</taxon>
    </lineage>
</organism>
<evidence type="ECO:0000313" key="2">
    <source>
        <dbReference type="EMBL" id="MBC8576210.1"/>
    </source>
</evidence>
<dbReference type="EMBL" id="JACRTB010000009">
    <property type="protein sequence ID" value="MBC8576210.1"/>
    <property type="molecule type" value="Genomic_DNA"/>
</dbReference>
<gene>
    <name evidence="2" type="ORF">H8717_07300</name>
</gene>
<dbReference type="RefSeq" id="WP_262399751.1">
    <property type="nucleotide sequence ID" value="NZ_JACRTB010000009.1"/>
</dbReference>
<protein>
    <submittedName>
        <fullName evidence="2">Helix-turn-helix domain-containing protein</fullName>
    </submittedName>
</protein>
<dbReference type="Pfam" id="PF12728">
    <property type="entry name" value="HTH_17"/>
    <property type="match status" value="1"/>
</dbReference>
<evidence type="ECO:0000313" key="3">
    <source>
        <dbReference type="Proteomes" id="UP000658131"/>
    </source>
</evidence>
<reference evidence="2 3" key="1">
    <citation type="submission" date="2020-08" db="EMBL/GenBank/DDBJ databases">
        <title>Genome public.</title>
        <authorList>
            <person name="Liu C."/>
            <person name="Sun Q."/>
        </authorList>
    </citation>
    <scope>NUCLEOTIDE SEQUENCE [LARGE SCALE GENOMIC DNA]</scope>
    <source>
        <strain evidence="2 3">BX1</strain>
    </source>
</reference>
<evidence type="ECO:0000259" key="1">
    <source>
        <dbReference type="Pfam" id="PF12728"/>
    </source>
</evidence>
<comment type="caution">
    <text evidence="2">The sequence shown here is derived from an EMBL/GenBank/DDBJ whole genome shotgun (WGS) entry which is preliminary data.</text>
</comment>
<keyword evidence="3" id="KW-1185">Reference proteome</keyword>
<feature type="domain" description="Helix-turn-helix" evidence="1">
    <location>
        <begin position="4"/>
        <end position="44"/>
    </location>
</feature>
<proteinExistence type="predicted"/>
<accession>A0ABR7NIL6</accession>
<dbReference type="InterPro" id="IPR041657">
    <property type="entry name" value="HTH_17"/>
</dbReference>
<name>A0ABR7NIL6_9FIRM</name>
<dbReference type="Proteomes" id="UP000658131">
    <property type="component" value="Unassembled WGS sequence"/>
</dbReference>
<sequence>MGKLLSVSEYAAKTGKDSGNLRKLIAQGRLPAQKIGHQWVIDEDTPLPPDKRVKSGEYRGWREKYKTQSEE</sequence>